<name>A0A9C7LB85_9BACI</name>
<dbReference type="RefSeq" id="WP_230498120.1">
    <property type="nucleotide sequence ID" value="NZ_CAKJTG010000025.1"/>
</dbReference>
<gene>
    <name evidence="1" type="ORF">NEOCIP111885_03629</name>
</gene>
<evidence type="ECO:0000313" key="1">
    <source>
        <dbReference type="EMBL" id="CAG9609886.1"/>
    </source>
</evidence>
<dbReference type="Gene3D" id="3.40.630.190">
    <property type="entry name" value="LCP protein"/>
    <property type="match status" value="1"/>
</dbReference>
<dbReference type="Proteomes" id="UP000789845">
    <property type="component" value="Unassembled WGS sequence"/>
</dbReference>
<reference evidence="1" key="1">
    <citation type="submission" date="2021-10" db="EMBL/GenBank/DDBJ databases">
        <authorList>
            <person name="Criscuolo A."/>
        </authorList>
    </citation>
    <scope>NUCLEOTIDE SEQUENCE</scope>
    <source>
        <strain evidence="1">CIP111885</strain>
    </source>
</reference>
<keyword evidence="2" id="KW-1185">Reference proteome</keyword>
<proteinExistence type="predicted"/>
<accession>A0A9C7LB85</accession>
<dbReference type="EMBL" id="CAKJTG010000025">
    <property type="protein sequence ID" value="CAG9609886.1"/>
    <property type="molecule type" value="Genomic_DNA"/>
</dbReference>
<protein>
    <submittedName>
        <fullName evidence="1">Uncharacterized protein</fullName>
    </submittedName>
</protein>
<organism evidence="1 2">
    <name type="scientific">Pseudoneobacillus rhizosphaerae</name>
    <dbReference type="NCBI Taxonomy" id="2880968"/>
    <lineage>
        <taxon>Bacteria</taxon>
        <taxon>Bacillati</taxon>
        <taxon>Bacillota</taxon>
        <taxon>Bacilli</taxon>
        <taxon>Bacillales</taxon>
        <taxon>Bacillaceae</taxon>
        <taxon>Pseudoneobacillus</taxon>
    </lineage>
</organism>
<sequence length="271" mass="30853">MKKWVLLILVAGFIMSNKESSKVKTENIVPDGIGEKVESSQNEVLSSSFGKEGHHFLLLTLDNKNVRKAVIAKISDGSQTMGVATLSNEQIEQVLSTEQVDLQTISKDSQIKYELETHFGFPINNVIAVEKNGYIELFARIFPDGIALQLSDEMKKDLKLVNQSKKEHVKAEEFFKIMKTLKQTQKYDQEINQLIVDTFTSQLSKPEASLALFGFVTDLDEYFYTDLTMNQLLTMGINMMKNPVQEVQKLEVPMNPKQEVIKPIEKEMKHF</sequence>
<comment type="caution">
    <text evidence="1">The sequence shown here is derived from an EMBL/GenBank/DDBJ whole genome shotgun (WGS) entry which is preliminary data.</text>
</comment>
<dbReference type="AlphaFoldDB" id="A0A9C7LB85"/>
<evidence type="ECO:0000313" key="2">
    <source>
        <dbReference type="Proteomes" id="UP000789845"/>
    </source>
</evidence>